<evidence type="ECO:0000313" key="1">
    <source>
        <dbReference type="EMBL" id="UUX58635.1"/>
    </source>
</evidence>
<dbReference type="RefSeq" id="WP_257745540.1">
    <property type="nucleotide sequence ID" value="NZ_CP102487.1"/>
</dbReference>
<sequence length="89" mass="9475">MMQIAFQKVSLLFIAQTLIASTKGGAVPPLICPMSEQATPMKVRWTSRGSWNAVPPVLQENQGGNVQGGPSGHGGNCRWREVAFALLGP</sequence>
<accession>A0AA94XRL9</accession>
<protein>
    <submittedName>
        <fullName evidence="1">Uncharacterized protein</fullName>
    </submittedName>
</protein>
<dbReference type="Proteomes" id="UP001060018">
    <property type="component" value="Chromosome"/>
</dbReference>
<dbReference type="EMBL" id="CP102487">
    <property type="protein sequence ID" value="UUX58635.1"/>
    <property type="molecule type" value="Genomic_DNA"/>
</dbReference>
<organism evidence="1 2">
    <name type="scientific">Glutamicibacter halophytocola</name>
    <dbReference type="NCBI Taxonomy" id="1933880"/>
    <lineage>
        <taxon>Bacteria</taxon>
        <taxon>Bacillati</taxon>
        <taxon>Actinomycetota</taxon>
        <taxon>Actinomycetes</taxon>
        <taxon>Micrococcales</taxon>
        <taxon>Micrococcaceae</taxon>
        <taxon>Glutamicibacter</taxon>
    </lineage>
</organism>
<name>A0AA94XRL9_9MICC</name>
<gene>
    <name evidence="1" type="ORF">NUH22_15250</name>
</gene>
<evidence type="ECO:0000313" key="2">
    <source>
        <dbReference type="Proteomes" id="UP001060018"/>
    </source>
</evidence>
<dbReference type="AlphaFoldDB" id="A0AA94XRL9"/>
<reference evidence="1" key="1">
    <citation type="journal article" date="2022" name="Pest Manag. Sci.">
        <title>Glutamicibacter halophytocola-mediated host fitness of potato tuber moth on Solanaceae crops.</title>
        <authorList>
            <person name="Wang W."/>
            <person name="Xiao G."/>
            <person name="Du G."/>
            <person name="Chang L."/>
            <person name="Yang Y."/>
            <person name="Ye J."/>
            <person name="Chen B."/>
        </authorList>
    </citation>
    <scope>NUCLEOTIDE SEQUENCE</scope>
    <source>
        <strain evidence="1">S2</strain>
    </source>
</reference>
<proteinExistence type="predicted"/>